<evidence type="ECO:0000313" key="9">
    <source>
        <dbReference type="Proteomes" id="UP000799770"/>
    </source>
</evidence>
<evidence type="ECO:0000313" key="8">
    <source>
        <dbReference type="EMBL" id="KAF2119074.1"/>
    </source>
</evidence>
<comment type="cofactor">
    <cofactor evidence="1">
        <name>Fe cation</name>
        <dbReference type="ChEBI" id="CHEBI:24875"/>
    </cofactor>
</comment>
<dbReference type="Pfam" id="PF05721">
    <property type="entry name" value="PhyH"/>
    <property type="match status" value="1"/>
</dbReference>
<evidence type="ECO:0000256" key="2">
    <source>
        <dbReference type="ARBA" id="ARBA00005830"/>
    </source>
</evidence>
<accession>A0A6A5ZJ60</accession>
<dbReference type="AlphaFoldDB" id="A0A6A5ZJ60"/>
<dbReference type="SUPFAM" id="SSF51197">
    <property type="entry name" value="Clavaminate synthase-like"/>
    <property type="match status" value="1"/>
</dbReference>
<keyword evidence="9" id="KW-1185">Reference proteome</keyword>
<keyword evidence="5" id="KW-0223">Dioxygenase</keyword>
<dbReference type="Proteomes" id="UP000799770">
    <property type="component" value="Unassembled WGS sequence"/>
</dbReference>
<keyword evidence="6" id="KW-0560">Oxidoreductase</keyword>
<dbReference type="OrthoDB" id="445007at2759"/>
<sequence length="303" mass="33573">MFSFLKSFVARPSSPKLERIDVSNHTPSTVDKILSILERDGGVIVENVVTKELAARIKADLKPHFDTDKKDPSGFFPHTTQRATALLANSDACVELACNRLYIDVANRVLSSTYKYWMGQVQETCTAKPVISSTVGFRVNPGGKQQGLHRDDGDYHTRNIDMPMLLGLVTALTKTTKENGATVVIPGSHKWGPDRCPYDHKAIPAELEIGDALLFYGNTYHAGGGNTTTDQARETVGIFMSKAYYRQAENQYLVVPLGRVRNLSPQAQRLLGYGICRPNLGFADYQDPMRVLFGVEDEETVDM</sequence>
<dbReference type="PANTHER" id="PTHR20883">
    <property type="entry name" value="PHYTANOYL-COA DIOXYGENASE DOMAIN CONTAINING 1"/>
    <property type="match status" value="1"/>
</dbReference>
<evidence type="ECO:0000256" key="6">
    <source>
        <dbReference type="ARBA" id="ARBA00023002"/>
    </source>
</evidence>
<dbReference type="EMBL" id="ML977316">
    <property type="protein sequence ID" value="KAF2119074.1"/>
    <property type="molecule type" value="Genomic_DNA"/>
</dbReference>
<evidence type="ECO:0000256" key="1">
    <source>
        <dbReference type="ARBA" id="ARBA00001962"/>
    </source>
</evidence>
<proteinExistence type="inferred from homology"/>
<name>A0A6A5ZJ60_9PLEO</name>
<dbReference type="GO" id="GO:0046872">
    <property type="term" value="F:metal ion binding"/>
    <property type="evidence" value="ECO:0007669"/>
    <property type="project" value="UniProtKB-KW"/>
</dbReference>
<evidence type="ECO:0000256" key="4">
    <source>
        <dbReference type="ARBA" id="ARBA00022723"/>
    </source>
</evidence>
<dbReference type="GO" id="GO:0051213">
    <property type="term" value="F:dioxygenase activity"/>
    <property type="evidence" value="ECO:0007669"/>
    <property type="project" value="UniProtKB-KW"/>
</dbReference>
<dbReference type="PANTHER" id="PTHR20883:SF45">
    <property type="entry name" value="PHYTANOYL-COA DIOXYGENASE FAMILY PROTEIN"/>
    <property type="match status" value="1"/>
</dbReference>
<dbReference type="Gene3D" id="2.60.120.620">
    <property type="entry name" value="q2cbj1_9rhob like domain"/>
    <property type="match status" value="1"/>
</dbReference>
<evidence type="ECO:0000256" key="7">
    <source>
        <dbReference type="ARBA" id="ARBA00023004"/>
    </source>
</evidence>
<keyword evidence="4" id="KW-0479">Metal-binding</keyword>
<reference evidence="8" key="1">
    <citation type="journal article" date="2020" name="Stud. Mycol.">
        <title>101 Dothideomycetes genomes: a test case for predicting lifestyles and emergence of pathogens.</title>
        <authorList>
            <person name="Haridas S."/>
            <person name="Albert R."/>
            <person name="Binder M."/>
            <person name="Bloem J."/>
            <person name="Labutti K."/>
            <person name="Salamov A."/>
            <person name="Andreopoulos B."/>
            <person name="Baker S."/>
            <person name="Barry K."/>
            <person name="Bills G."/>
            <person name="Bluhm B."/>
            <person name="Cannon C."/>
            <person name="Castanera R."/>
            <person name="Culley D."/>
            <person name="Daum C."/>
            <person name="Ezra D."/>
            <person name="Gonzalez J."/>
            <person name="Henrissat B."/>
            <person name="Kuo A."/>
            <person name="Liang C."/>
            <person name="Lipzen A."/>
            <person name="Lutzoni F."/>
            <person name="Magnuson J."/>
            <person name="Mondo S."/>
            <person name="Nolan M."/>
            <person name="Ohm R."/>
            <person name="Pangilinan J."/>
            <person name="Park H.-J."/>
            <person name="Ramirez L."/>
            <person name="Alfaro M."/>
            <person name="Sun H."/>
            <person name="Tritt A."/>
            <person name="Yoshinaga Y."/>
            <person name="Zwiers L.-H."/>
            <person name="Turgeon B."/>
            <person name="Goodwin S."/>
            <person name="Spatafora J."/>
            <person name="Crous P."/>
            <person name="Grigoriev I."/>
        </authorList>
    </citation>
    <scope>NUCLEOTIDE SEQUENCE</scope>
    <source>
        <strain evidence="8">CBS 627.86</strain>
    </source>
</reference>
<evidence type="ECO:0000256" key="3">
    <source>
        <dbReference type="ARBA" id="ARBA00011738"/>
    </source>
</evidence>
<evidence type="ECO:0008006" key="10">
    <source>
        <dbReference type="Google" id="ProtNLM"/>
    </source>
</evidence>
<comment type="subunit">
    <text evidence="3">Homodimer.</text>
</comment>
<keyword evidence="7" id="KW-0408">Iron</keyword>
<comment type="similarity">
    <text evidence="2">Belongs to the PhyH family.</text>
</comment>
<dbReference type="InterPro" id="IPR008775">
    <property type="entry name" value="Phytyl_CoA_dOase-like"/>
</dbReference>
<organism evidence="8 9">
    <name type="scientific">Lophiotrema nucula</name>
    <dbReference type="NCBI Taxonomy" id="690887"/>
    <lineage>
        <taxon>Eukaryota</taxon>
        <taxon>Fungi</taxon>
        <taxon>Dikarya</taxon>
        <taxon>Ascomycota</taxon>
        <taxon>Pezizomycotina</taxon>
        <taxon>Dothideomycetes</taxon>
        <taxon>Pleosporomycetidae</taxon>
        <taxon>Pleosporales</taxon>
        <taxon>Lophiotremataceae</taxon>
        <taxon>Lophiotrema</taxon>
    </lineage>
</organism>
<evidence type="ECO:0000256" key="5">
    <source>
        <dbReference type="ARBA" id="ARBA00022964"/>
    </source>
</evidence>
<protein>
    <recommendedName>
        <fullName evidence="10">Phytanoyl-CoA dioxygenase family protein</fullName>
    </recommendedName>
</protein>
<gene>
    <name evidence="8" type="ORF">BDV96DRAFT_487736</name>
</gene>